<dbReference type="Pfam" id="PF08922">
    <property type="entry name" value="DUF1905"/>
    <property type="match status" value="1"/>
</dbReference>
<dbReference type="Gene3D" id="2.40.30.100">
    <property type="entry name" value="AF2212/PG0164-like"/>
    <property type="match status" value="1"/>
</dbReference>
<gene>
    <name evidence="1" type="ORF">OA84_11085</name>
</gene>
<proteinExistence type="predicted"/>
<dbReference type="Proteomes" id="UP000031275">
    <property type="component" value="Unassembled WGS sequence"/>
</dbReference>
<sequence length="119" mass="13447">KWGSMKVSGTIDNYSIESINLAKLGDQDKLISINDKIRKAINKSGGDTVTVTLYLMASKAQITEKEVLETFKESGVLDTYKKLPKDERNEMMGKITSQKSEDQQVKMILKYLDQLNVNK</sequence>
<dbReference type="InterPro" id="IPR037079">
    <property type="entry name" value="AF2212/PG0164-like_sf"/>
</dbReference>
<evidence type="ECO:0000313" key="2">
    <source>
        <dbReference type="Proteomes" id="UP000031275"/>
    </source>
</evidence>
<feature type="non-terminal residue" evidence="1">
    <location>
        <position position="1"/>
    </location>
</feature>
<dbReference type="SUPFAM" id="SSF141694">
    <property type="entry name" value="AF2212/PG0164-like"/>
    <property type="match status" value="1"/>
</dbReference>
<protein>
    <submittedName>
        <fullName evidence="1">Uncharacterized protein</fullName>
    </submittedName>
</protein>
<name>A0ABR4ZNI2_9FLAO</name>
<organism evidence="1 2">
    <name type="scientific">Kaistella solincola</name>
    <dbReference type="NCBI Taxonomy" id="510955"/>
    <lineage>
        <taxon>Bacteria</taxon>
        <taxon>Pseudomonadati</taxon>
        <taxon>Bacteroidota</taxon>
        <taxon>Flavobacteriia</taxon>
        <taxon>Flavobacteriales</taxon>
        <taxon>Weeksellaceae</taxon>
        <taxon>Chryseobacterium group</taxon>
        <taxon>Kaistella</taxon>
    </lineage>
</organism>
<accession>A0ABR4ZNI2</accession>
<dbReference type="InterPro" id="IPR015018">
    <property type="entry name" value="DUF1905"/>
</dbReference>
<reference evidence="1 2" key="1">
    <citation type="submission" date="2014-10" db="EMBL/GenBank/DDBJ databases">
        <title>Kaistella solincola genome.</title>
        <authorList>
            <person name="Newman J.D."/>
        </authorList>
    </citation>
    <scope>NUCLEOTIDE SEQUENCE [LARGE SCALE GENOMIC DNA]</scope>
    <source>
        <strain evidence="1 2">DSM 22468</strain>
    </source>
</reference>
<dbReference type="EMBL" id="JSYK01000009">
    <property type="protein sequence ID" value="KIA82300.1"/>
    <property type="molecule type" value="Genomic_DNA"/>
</dbReference>
<keyword evidence="2" id="KW-1185">Reference proteome</keyword>
<comment type="caution">
    <text evidence="1">The sequence shown here is derived from an EMBL/GenBank/DDBJ whole genome shotgun (WGS) entry which is preliminary data.</text>
</comment>
<dbReference type="RefSeq" id="WP_039346574.1">
    <property type="nucleotide sequence ID" value="NZ_JSYK01000009.1"/>
</dbReference>
<evidence type="ECO:0000313" key="1">
    <source>
        <dbReference type="EMBL" id="KIA82300.1"/>
    </source>
</evidence>